<keyword evidence="1" id="KW-0812">Transmembrane</keyword>
<evidence type="ECO:0000313" key="5">
    <source>
        <dbReference type="Proteomes" id="UP000071927"/>
    </source>
</evidence>
<feature type="transmembrane region" description="Helical" evidence="1">
    <location>
        <begin position="57"/>
        <end position="74"/>
    </location>
</feature>
<evidence type="ECO:0000313" key="2">
    <source>
        <dbReference type="EMBL" id="KXT63084.1"/>
    </source>
</evidence>
<keyword evidence="1" id="KW-0472">Membrane</keyword>
<gene>
    <name evidence="2" type="ORF">SGADD02_02233</name>
    <name evidence="3" type="ORF">SGADD03_01554</name>
</gene>
<name>A0A139QUX7_9STRE</name>
<evidence type="ECO:0000313" key="4">
    <source>
        <dbReference type="Proteomes" id="UP000070198"/>
    </source>
</evidence>
<proteinExistence type="predicted"/>
<reference evidence="4 5" key="1">
    <citation type="submission" date="2016-01" db="EMBL/GenBank/DDBJ databases">
        <title>Highly variable Streptococcus oralis are common among viridans streptococci isolated from primates.</title>
        <authorList>
            <person name="Denapaite D."/>
            <person name="Rieger M."/>
            <person name="Koendgen S."/>
            <person name="Brueckner R."/>
            <person name="Ochigava I."/>
            <person name="Kappeler P."/>
            <person name="Maetz-Rensing K."/>
            <person name="Leendertz F."/>
            <person name="Hakenbeck R."/>
        </authorList>
    </citation>
    <scope>NUCLEOTIDE SEQUENCE [LARGE SCALE GENOMIC DNA]</scope>
    <source>
        <strain evidence="2 4">DD02</strain>
        <strain evidence="3 5">DD03</strain>
    </source>
</reference>
<feature type="transmembrane region" description="Helical" evidence="1">
    <location>
        <begin position="80"/>
        <end position="100"/>
    </location>
</feature>
<dbReference type="Proteomes" id="UP000070198">
    <property type="component" value="Unassembled WGS sequence"/>
</dbReference>
<dbReference type="Proteomes" id="UP000071927">
    <property type="component" value="Unassembled WGS sequence"/>
</dbReference>
<dbReference type="EMBL" id="LQOF01000476">
    <property type="protein sequence ID" value="KXT63084.1"/>
    <property type="molecule type" value="Genomic_DNA"/>
</dbReference>
<accession>A0A139QUX7</accession>
<protein>
    <submittedName>
        <fullName evidence="3">Uncharacterized protein</fullName>
    </submittedName>
</protein>
<organism evidence="3 5">
    <name type="scientific">Streptococcus gallolyticus</name>
    <dbReference type="NCBI Taxonomy" id="315405"/>
    <lineage>
        <taxon>Bacteria</taxon>
        <taxon>Bacillati</taxon>
        <taxon>Bacillota</taxon>
        <taxon>Bacilli</taxon>
        <taxon>Lactobacillales</taxon>
        <taxon>Streptococcaceae</taxon>
        <taxon>Streptococcus</taxon>
    </lineage>
</organism>
<dbReference type="RefSeq" id="WP_231088123.1">
    <property type="nucleotide sequence ID" value="NZ_KQ968778.1"/>
</dbReference>
<evidence type="ECO:0000256" key="1">
    <source>
        <dbReference type="SAM" id="Phobius"/>
    </source>
</evidence>
<sequence length="112" mass="12418">MLRKLIAAGIFLAFGIRAVISTTGTLVRLFLVVSTLVLVKAIFEAKEGNTMKKSTQTAIFLTLFFLILCLLNFQKELSTLKLILNSIGLIGFLILFFTAVKKERGSDNESFL</sequence>
<comment type="caution">
    <text evidence="3">The sequence shown here is derived from an EMBL/GenBank/DDBJ whole genome shotgun (WGS) entry which is preliminary data.</text>
</comment>
<dbReference type="PATRIC" id="fig|315405.11.peg.2620"/>
<evidence type="ECO:0000313" key="3">
    <source>
        <dbReference type="EMBL" id="KXU06153.1"/>
    </source>
</evidence>
<keyword evidence="1" id="KW-1133">Transmembrane helix</keyword>
<dbReference type="EMBL" id="LQXV01000266">
    <property type="protein sequence ID" value="KXU06153.1"/>
    <property type="molecule type" value="Genomic_DNA"/>
</dbReference>
<dbReference type="AlphaFoldDB" id="A0A139QUX7"/>